<dbReference type="InterPro" id="IPR008972">
    <property type="entry name" value="Cupredoxin"/>
</dbReference>
<sequence length="122" mass="12974">MKKTLLYVLALVAVLAVISACGKKEESSAPAATGPVSGELKITATNWQFDQKEYKVKKGDTMKVTLDSKEGAHAIKINGINVDVGTNKSKDVTFDKAGTYDIICSQPCGTGHATMKAKLIVE</sequence>
<feature type="signal peptide" evidence="1">
    <location>
        <begin position="1"/>
        <end position="20"/>
    </location>
</feature>
<dbReference type="AlphaFoldDB" id="A0A2V5KPK4"/>
<keyword evidence="4" id="KW-1185">Reference proteome</keyword>
<gene>
    <name evidence="3" type="ORF">DLM86_19360</name>
</gene>
<dbReference type="RefSeq" id="WP_110841696.1">
    <property type="nucleotide sequence ID" value="NZ_QJVJ01000008.1"/>
</dbReference>
<dbReference type="Gene3D" id="2.60.40.420">
    <property type="entry name" value="Cupredoxins - blue copper proteins"/>
    <property type="match status" value="1"/>
</dbReference>
<dbReference type="OrthoDB" id="279535at2"/>
<protein>
    <submittedName>
        <fullName evidence="3">Cytochrome C oxidase subunit II</fullName>
    </submittedName>
</protein>
<name>A0A2V5KPK4_9BACL</name>
<keyword evidence="1" id="KW-0732">Signal</keyword>
<organism evidence="3 4">
    <name type="scientific">Paenibacillus flagellatus</name>
    <dbReference type="NCBI Taxonomy" id="2211139"/>
    <lineage>
        <taxon>Bacteria</taxon>
        <taxon>Bacillati</taxon>
        <taxon>Bacillota</taxon>
        <taxon>Bacilli</taxon>
        <taxon>Bacillales</taxon>
        <taxon>Paenibacillaceae</taxon>
        <taxon>Paenibacillus</taxon>
    </lineage>
</organism>
<dbReference type="Pfam" id="PF13473">
    <property type="entry name" value="Cupredoxin_1"/>
    <property type="match status" value="1"/>
</dbReference>
<dbReference type="Proteomes" id="UP000247476">
    <property type="component" value="Unassembled WGS sequence"/>
</dbReference>
<dbReference type="SUPFAM" id="SSF49503">
    <property type="entry name" value="Cupredoxins"/>
    <property type="match status" value="1"/>
</dbReference>
<evidence type="ECO:0000313" key="4">
    <source>
        <dbReference type="Proteomes" id="UP000247476"/>
    </source>
</evidence>
<reference evidence="3 4" key="1">
    <citation type="submission" date="2018-05" db="EMBL/GenBank/DDBJ databases">
        <title>Paenibacillus flagellatus sp. nov., isolated from selenium mineral soil.</title>
        <authorList>
            <person name="Dai X."/>
        </authorList>
    </citation>
    <scope>NUCLEOTIDE SEQUENCE [LARGE SCALE GENOMIC DNA]</scope>
    <source>
        <strain evidence="3 4">DXL2</strain>
    </source>
</reference>
<evidence type="ECO:0000256" key="1">
    <source>
        <dbReference type="SAM" id="SignalP"/>
    </source>
</evidence>
<feature type="chain" id="PRO_5039186524" evidence="1">
    <location>
        <begin position="21"/>
        <end position="122"/>
    </location>
</feature>
<dbReference type="EMBL" id="QJVJ01000008">
    <property type="protein sequence ID" value="PYI53147.1"/>
    <property type="molecule type" value="Genomic_DNA"/>
</dbReference>
<dbReference type="PROSITE" id="PS51257">
    <property type="entry name" value="PROKAR_LIPOPROTEIN"/>
    <property type="match status" value="1"/>
</dbReference>
<evidence type="ECO:0000313" key="3">
    <source>
        <dbReference type="EMBL" id="PYI53147.1"/>
    </source>
</evidence>
<feature type="domain" description="EfeO-type cupredoxin-like" evidence="2">
    <location>
        <begin position="12"/>
        <end position="121"/>
    </location>
</feature>
<accession>A0A2V5KPK4</accession>
<evidence type="ECO:0000259" key="2">
    <source>
        <dbReference type="Pfam" id="PF13473"/>
    </source>
</evidence>
<proteinExistence type="predicted"/>
<dbReference type="InterPro" id="IPR028096">
    <property type="entry name" value="EfeO_Cupredoxin"/>
</dbReference>
<comment type="caution">
    <text evidence="3">The sequence shown here is derived from an EMBL/GenBank/DDBJ whole genome shotgun (WGS) entry which is preliminary data.</text>
</comment>